<feature type="transmembrane region" description="Helical" evidence="2">
    <location>
        <begin position="73"/>
        <end position="94"/>
    </location>
</feature>
<keyword evidence="2" id="KW-0812">Transmembrane</keyword>
<keyword evidence="4" id="KW-1185">Reference proteome</keyword>
<feature type="compositionally biased region" description="Basic residues" evidence="1">
    <location>
        <begin position="15"/>
        <end position="30"/>
    </location>
</feature>
<keyword evidence="2" id="KW-0472">Membrane</keyword>
<organism evidence="3 4">
    <name type="scientific">Streptomyces niphimycinicus</name>
    <dbReference type="NCBI Taxonomy" id="2842201"/>
    <lineage>
        <taxon>Bacteria</taxon>
        <taxon>Bacillati</taxon>
        <taxon>Actinomycetota</taxon>
        <taxon>Actinomycetes</taxon>
        <taxon>Kitasatosporales</taxon>
        <taxon>Streptomycetaceae</taxon>
        <taxon>Streptomyces</taxon>
    </lineage>
</organism>
<feature type="transmembrane region" description="Helical" evidence="2">
    <location>
        <begin position="190"/>
        <end position="210"/>
    </location>
</feature>
<accession>A0ABS6CJ35</accession>
<feature type="compositionally biased region" description="Polar residues" evidence="1">
    <location>
        <begin position="1"/>
        <end position="12"/>
    </location>
</feature>
<comment type="caution">
    <text evidence="3">The sequence shown here is derived from an EMBL/GenBank/DDBJ whole genome shotgun (WGS) entry which is preliminary data.</text>
</comment>
<evidence type="ECO:0000313" key="4">
    <source>
        <dbReference type="Proteomes" id="UP000720508"/>
    </source>
</evidence>
<proteinExistence type="predicted"/>
<sequence>MSMSQTPLPSSQGRHGGRRARGGRRAARRTQQRDPSGMGWPRHIRIYAILGSIAASLYVAWDAGAFSKTFAFLDFGAGVLALVCLTSAVLWGLAATDQLILHTRQRLMAQAVHRAAAVAGLLFLAVHIWVKIAESHTNAASIVLPFADANQPVLIGLGTIAGYLFVIAAVTGAVRSSFASAGNSRWRYRWWRALHVGAYPAWCAALIHGLKAGRAAKTWATYGYIAALAGVAIALWLRLVARRRQDIDRADGIEVRNPPARSMQEGRTRRAGPTVPRPRSAEPGSRDSQPLGASRGWDR</sequence>
<feature type="transmembrane region" description="Helical" evidence="2">
    <location>
        <begin position="44"/>
        <end position="61"/>
    </location>
</feature>
<evidence type="ECO:0000256" key="1">
    <source>
        <dbReference type="SAM" id="MobiDB-lite"/>
    </source>
</evidence>
<feature type="transmembrane region" description="Helical" evidence="2">
    <location>
        <begin position="222"/>
        <end position="241"/>
    </location>
</feature>
<evidence type="ECO:0000256" key="2">
    <source>
        <dbReference type="SAM" id="Phobius"/>
    </source>
</evidence>
<gene>
    <name evidence="3" type="ORF">KN815_23650</name>
</gene>
<feature type="region of interest" description="Disordered" evidence="1">
    <location>
        <begin position="252"/>
        <end position="299"/>
    </location>
</feature>
<name>A0ABS6CJ35_9ACTN</name>
<evidence type="ECO:0008006" key="5">
    <source>
        <dbReference type="Google" id="ProtNLM"/>
    </source>
</evidence>
<protein>
    <recommendedName>
        <fullName evidence="5">Integral membrane protein</fullName>
    </recommendedName>
</protein>
<dbReference type="Proteomes" id="UP000720508">
    <property type="component" value="Unassembled WGS sequence"/>
</dbReference>
<reference evidence="3 4" key="1">
    <citation type="submission" date="2021-06" db="EMBL/GenBank/DDBJ databases">
        <authorList>
            <person name="Pan X."/>
        </authorList>
    </citation>
    <scope>NUCLEOTIDE SEQUENCE [LARGE SCALE GENOMIC DNA]</scope>
    <source>
        <strain evidence="3 4">4503</strain>
    </source>
</reference>
<feature type="region of interest" description="Disordered" evidence="1">
    <location>
        <begin position="1"/>
        <end position="38"/>
    </location>
</feature>
<feature type="transmembrane region" description="Helical" evidence="2">
    <location>
        <begin position="115"/>
        <end position="133"/>
    </location>
</feature>
<evidence type="ECO:0000313" key="3">
    <source>
        <dbReference type="EMBL" id="MBU3866946.1"/>
    </source>
</evidence>
<feature type="transmembrane region" description="Helical" evidence="2">
    <location>
        <begin position="153"/>
        <end position="178"/>
    </location>
</feature>
<dbReference type="EMBL" id="JAHLEM010000267">
    <property type="protein sequence ID" value="MBU3866946.1"/>
    <property type="molecule type" value="Genomic_DNA"/>
</dbReference>
<keyword evidence="2" id="KW-1133">Transmembrane helix</keyword>